<keyword evidence="2 7" id="KW-0813">Transport</keyword>
<feature type="transmembrane region" description="Helical" evidence="7">
    <location>
        <begin position="105"/>
        <end position="124"/>
    </location>
</feature>
<dbReference type="Pfam" id="PF00528">
    <property type="entry name" value="BPD_transp_1"/>
    <property type="match status" value="1"/>
</dbReference>
<protein>
    <submittedName>
        <fullName evidence="9">NitT/TauT family transport system permease protein</fullName>
    </submittedName>
</protein>
<feature type="transmembrane region" description="Helical" evidence="7">
    <location>
        <begin position="12"/>
        <end position="34"/>
    </location>
</feature>
<dbReference type="Gene3D" id="1.10.3720.10">
    <property type="entry name" value="MetI-like"/>
    <property type="match status" value="1"/>
</dbReference>
<evidence type="ECO:0000256" key="1">
    <source>
        <dbReference type="ARBA" id="ARBA00004651"/>
    </source>
</evidence>
<comment type="similarity">
    <text evidence="7">Belongs to the binding-protein-dependent transport system permease family.</text>
</comment>
<comment type="subcellular location">
    <subcellularLocation>
        <location evidence="1 7">Cell membrane</location>
        <topology evidence="1 7">Multi-pass membrane protein</topology>
    </subcellularLocation>
</comment>
<keyword evidence="3" id="KW-1003">Cell membrane</keyword>
<feature type="transmembrane region" description="Helical" evidence="7">
    <location>
        <begin position="229"/>
        <end position="249"/>
    </location>
</feature>
<dbReference type="RefSeq" id="WP_307205792.1">
    <property type="nucleotide sequence ID" value="NZ_JAUSSU010000007.1"/>
</dbReference>
<keyword evidence="5 7" id="KW-1133">Transmembrane helix</keyword>
<evidence type="ECO:0000259" key="8">
    <source>
        <dbReference type="PROSITE" id="PS50928"/>
    </source>
</evidence>
<dbReference type="CDD" id="cd06261">
    <property type="entry name" value="TM_PBP2"/>
    <property type="match status" value="1"/>
</dbReference>
<dbReference type="InterPro" id="IPR035906">
    <property type="entry name" value="MetI-like_sf"/>
</dbReference>
<name>A0ABT9U4F9_PAEHA</name>
<gene>
    <name evidence="9" type="ORF">J2T15_003908</name>
</gene>
<reference evidence="9 10" key="1">
    <citation type="submission" date="2023-07" db="EMBL/GenBank/DDBJ databases">
        <title>Sorghum-associated microbial communities from plants grown in Nebraska, USA.</title>
        <authorList>
            <person name="Schachtman D."/>
        </authorList>
    </citation>
    <scope>NUCLEOTIDE SEQUENCE [LARGE SCALE GENOMIC DNA]</scope>
    <source>
        <strain evidence="9 10">CC482</strain>
    </source>
</reference>
<evidence type="ECO:0000256" key="4">
    <source>
        <dbReference type="ARBA" id="ARBA00022692"/>
    </source>
</evidence>
<dbReference type="PROSITE" id="PS50928">
    <property type="entry name" value="ABC_TM1"/>
    <property type="match status" value="1"/>
</dbReference>
<dbReference type="SUPFAM" id="SSF161098">
    <property type="entry name" value="MetI-like"/>
    <property type="match status" value="1"/>
</dbReference>
<keyword evidence="6 7" id="KW-0472">Membrane</keyword>
<dbReference type="EMBL" id="JAUSSU010000007">
    <property type="protein sequence ID" value="MDQ0114453.1"/>
    <property type="molecule type" value="Genomic_DNA"/>
</dbReference>
<dbReference type="Proteomes" id="UP001229346">
    <property type="component" value="Unassembled WGS sequence"/>
</dbReference>
<evidence type="ECO:0000256" key="3">
    <source>
        <dbReference type="ARBA" id="ARBA00022475"/>
    </source>
</evidence>
<dbReference type="InterPro" id="IPR000515">
    <property type="entry name" value="MetI-like"/>
</dbReference>
<evidence type="ECO:0000313" key="10">
    <source>
        <dbReference type="Proteomes" id="UP001229346"/>
    </source>
</evidence>
<organism evidence="9 10">
    <name type="scientific">Paenibacillus harenae</name>
    <dbReference type="NCBI Taxonomy" id="306543"/>
    <lineage>
        <taxon>Bacteria</taxon>
        <taxon>Bacillati</taxon>
        <taxon>Bacillota</taxon>
        <taxon>Bacilli</taxon>
        <taxon>Bacillales</taxon>
        <taxon>Paenibacillaceae</taxon>
        <taxon>Paenibacillus</taxon>
    </lineage>
</organism>
<evidence type="ECO:0000256" key="6">
    <source>
        <dbReference type="ARBA" id="ARBA00023136"/>
    </source>
</evidence>
<keyword evidence="10" id="KW-1185">Reference proteome</keyword>
<proteinExistence type="inferred from homology"/>
<accession>A0ABT9U4F9</accession>
<evidence type="ECO:0000256" key="5">
    <source>
        <dbReference type="ARBA" id="ARBA00022989"/>
    </source>
</evidence>
<keyword evidence="4 7" id="KW-0812">Transmembrane</keyword>
<comment type="caution">
    <text evidence="9">The sequence shown here is derived from an EMBL/GenBank/DDBJ whole genome shotgun (WGS) entry which is preliminary data.</text>
</comment>
<evidence type="ECO:0000313" key="9">
    <source>
        <dbReference type="EMBL" id="MDQ0114453.1"/>
    </source>
</evidence>
<feature type="transmembrane region" description="Helical" evidence="7">
    <location>
        <begin position="179"/>
        <end position="209"/>
    </location>
</feature>
<feature type="domain" description="ABC transmembrane type-1" evidence="8">
    <location>
        <begin position="67"/>
        <end position="249"/>
    </location>
</feature>
<evidence type="ECO:0000256" key="2">
    <source>
        <dbReference type="ARBA" id="ARBA00022448"/>
    </source>
</evidence>
<feature type="transmembrane region" description="Helical" evidence="7">
    <location>
        <begin position="130"/>
        <end position="149"/>
    </location>
</feature>
<feature type="transmembrane region" description="Helical" evidence="7">
    <location>
        <begin position="71"/>
        <end position="93"/>
    </location>
</feature>
<dbReference type="PANTHER" id="PTHR30151">
    <property type="entry name" value="ALKANE SULFONATE ABC TRANSPORTER-RELATED, MEMBRANE SUBUNIT"/>
    <property type="match status" value="1"/>
</dbReference>
<dbReference type="PANTHER" id="PTHR30151:SF41">
    <property type="entry name" value="ABC TRANSPORTER PERMEASE PROTEIN"/>
    <property type="match status" value="1"/>
</dbReference>
<evidence type="ECO:0000256" key="7">
    <source>
        <dbReference type="RuleBase" id="RU363032"/>
    </source>
</evidence>
<sequence>MTDGLFRRGGQGLVLALWVAAVLLVWEAGAWFIAEVMKTTAPASKLPYLHKVFGTLAEHLPTLLKQGTVTFGNSITGFVIGSAVGAALAILMSVSRAAEHTLSPYMIASQMIPIIGLAPIIYGIVRDAELSRVLMAGYVTFFPVAIHMLRGLRSVSPEQVELMRTYAASTWMLYGKLKLLAALPGLFAGLKLSAPLAITASIIVELMGAPDGIGVLMVSSLYYGTSQVYMFWSTVLISMVIGIVLYLLIAAAERLLTPWQPEFRAKGRDEA</sequence>